<dbReference type="FunFam" id="1.25.40.10:FF:000333">
    <property type="entry name" value="Pentatricopeptide repeat-containing protein"/>
    <property type="match status" value="1"/>
</dbReference>
<comment type="similarity">
    <text evidence="1">Belongs to the PPR family. PCMP-H subfamily.</text>
</comment>
<evidence type="ECO:0000313" key="5">
    <source>
        <dbReference type="Proteomes" id="UP001188597"/>
    </source>
</evidence>
<gene>
    <name evidence="4" type="ORF">RJ639_000482</name>
</gene>
<reference evidence="4" key="1">
    <citation type="submission" date="2022-12" db="EMBL/GenBank/DDBJ databases">
        <title>Draft genome assemblies for two species of Escallonia (Escalloniales).</title>
        <authorList>
            <person name="Chanderbali A."/>
            <person name="Dervinis C."/>
            <person name="Anghel I."/>
            <person name="Soltis D."/>
            <person name="Soltis P."/>
            <person name="Zapata F."/>
        </authorList>
    </citation>
    <scope>NUCLEOTIDE SEQUENCE</scope>
    <source>
        <strain evidence="4">UCBG64.0493</strain>
        <tissue evidence="4">Leaf</tissue>
    </source>
</reference>
<keyword evidence="5" id="KW-1185">Reference proteome</keyword>
<evidence type="ECO:0000256" key="1">
    <source>
        <dbReference type="ARBA" id="ARBA00006643"/>
    </source>
</evidence>
<dbReference type="EMBL" id="JAVXUP010000001">
    <property type="protein sequence ID" value="KAK3043783.1"/>
    <property type="molecule type" value="Genomic_DNA"/>
</dbReference>
<dbReference type="InterPro" id="IPR046848">
    <property type="entry name" value="E_motif"/>
</dbReference>
<dbReference type="InterPro" id="IPR046960">
    <property type="entry name" value="PPR_At4g14850-like_plant"/>
</dbReference>
<feature type="repeat" description="PPR" evidence="3">
    <location>
        <begin position="157"/>
        <end position="191"/>
    </location>
</feature>
<proteinExistence type="inferred from homology"/>
<dbReference type="FunFam" id="1.25.40.10:FF:000934">
    <property type="entry name" value="Pentatricopeptide repeat-containing protein"/>
    <property type="match status" value="1"/>
</dbReference>
<evidence type="ECO:0000313" key="4">
    <source>
        <dbReference type="EMBL" id="KAK3043783.1"/>
    </source>
</evidence>
<dbReference type="PANTHER" id="PTHR47926">
    <property type="entry name" value="PENTATRICOPEPTIDE REPEAT-CONTAINING PROTEIN"/>
    <property type="match status" value="1"/>
</dbReference>
<dbReference type="Proteomes" id="UP001188597">
    <property type="component" value="Unassembled WGS sequence"/>
</dbReference>
<organism evidence="4 5">
    <name type="scientific">Escallonia herrerae</name>
    <dbReference type="NCBI Taxonomy" id="1293975"/>
    <lineage>
        <taxon>Eukaryota</taxon>
        <taxon>Viridiplantae</taxon>
        <taxon>Streptophyta</taxon>
        <taxon>Embryophyta</taxon>
        <taxon>Tracheophyta</taxon>
        <taxon>Spermatophyta</taxon>
        <taxon>Magnoliopsida</taxon>
        <taxon>eudicotyledons</taxon>
        <taxon>Gunneridae</taxon>
        <taxon>Pentapetalae</taxon>
        <taxon>asterids</taxon>
        <taxon>campanulids</taxon>
        <taxon>Escalloniales</taxon>
        <taxon>Escalloniaceae</taxon>
        <taxon>Escallonia</taxon>
    </lineage>
</organism>
<evidence type="ECO:0000256" key="2">
    <source>
        <dbReference type="ARBA" id="ARBA00022737"/>
    </source>
</evidence>
<dbReference type="Pfam" id="PF20431">
    <property type="entry name" value="E_motif"/>
    <property type="match status" value="1"/>
</dbReference>
<dbReference type="GO" id="GO:0009451">
    <property type="term" value="P:RNA modification"/>
    <property type="evidence" value="ECO:0007669"/>
    <property type="project" value="InterPro"/>
</dbReference>
<keyword evidence="2" id="KW-0677">Repeat</keyword>
<dbReference type="InterPro" id="IPR011990">
    <property type="entry name" value="TPR-like_helical_dom_sf"/>
</dbReference>
<dbReference type="Gene3D" id="1.25.40.10">
    <property type="entry name" value="Tetratricopeptide repeat domain"/>
    <property type="match status" value="3"/>
</dbReference>
<dbReference type="AlphaFoldDB" id="A0AA89BJX4"/>
<evidence type="ECO:0008006" key="6">
    <source>
        <dbReference type="Google" id="ProtNLM"/>
    </source>
</evidence>
<protein>
    <recommendedName>
        <fullName evidence="6">Chlororespiratory reduction 2</fullName>
    </recommendedName>
</protein>
<dbReference type="InterPro" id="IPR002885">
    <property type="entry name" value="PPR_rpt"/>
</dbReference>
<evidence type="ECO:0000256" key="3">
    <source>
        <dbReference type="PROSITE-ProRule" id="PRU00708"/>
    </source>
</evidence>
<accession>A0AA89BJX4</accession>
<feature type="repeat" description="PPR" evidence="3">
    <location>
        <begin position="219"/>
        <end position="254"/>
    </location>
</feature>
<dbReference type="PROSITE" id="PS51375">
    <property type="entry name" value="PPR"/>
    <property type="match status" value="3"/>
</dbReference>
<dbReference type="PANTHER" id="PTHR47926:SF531">
    <property type="entry name" value="TETRATRICOPEPTIDE REPEAT SUPERFAMILY PROTEIN"/>
    <property type="match status" value="1"/>
</dbReference>
<dbReference type="GO" id="GO:0003723">
    <property type="term" value="F:RNA binding"/>
    <property type="evidence" value="ECO:0007669"/>
    <property type="project" value="InterPro"/>
</dbReference>
<dbReference type="NCBIfam" id="TIGR00756">
    <property type="entry name" value="PPR"/>
    <property type="match status" value="5"/>
</dbReference>
<name>A0AA89BJX4_9ASTE</name>
<dbReference type="Pfam" id="PF01535">
    <property type="entry name" value="PPR"/>
    <property type="match status" value="2"/>
</dbReference>
<comment type="caution">
    <text evidence="4">The sequence shown here is derived from an EMBL/GenBank/DDBJ whole genome shotgun (WGS) entry which is preliminary data.</text>
</comment>
<sequence>MIKCFIGKTHKDALHTYNHMRLSSISPNSFTFTFLLRCFESFEYLQDGLGVHGHVVKLGFDSSVFVLNTLLDFYAKCGQTLGFACRVFEEMPEKDVVTWNTMISAYMVIGEIDSAIKLFESMPERNIVTWNSVIGGLSKCGTMELASSVFERMPERNEVSWNSMVSGYVKVGDVGSAVSMFNAMPVKTIVSCTTVISGYMMTGDVELARKVFEHMPAKNVVSWNAMIAGYVHNHMFDQALSLFHHMLIDGKCRPDQTTLVSVVSACAHLGSLEHGNLSSSVGRWQDAMSFRKVMKNQGIEKVPGCSSIQIADGVHEFTAKDMRHVERKEIYRVLNILDGQVKLECDACCEKFRCT</sequence>
<feature type="repeat" description="PPR" evidence="3">
    <location>
        <begin position="95"/>
        <end position="129"/>
    </location>
</feature>
<dbReference type="Pfam" id="PF13041">
    <property type="entry name" value="PPR_2"/>
    <property type="match status" value="2"/>
</dbReference>